<accession>A0A6A6WU48</accession>
<organism evidence="2 3">
    <name type="scientific">Melanomma pulvis-pyrius CBS 109.77</name>
    <dbReference type="NCBI Taxonomy" id="1314802"/>
    <lineage>
        <taxon>Eukaryota</taxon>
        <taxon>Fungi</taxon>
        <taxon>Dikarya</taxon>
        <taxon>Ascomycota</taxon>
        <taxon>Pezizomycotina</taxon>
        <taxon>Dothideomycetes</taxon>
        <taxon>Pleosporomycetidae</taxon>
        <taxon>Pleosporales</taxon>
        <taxon>Melanommataceae</taxon>
        <taxon>Melanomma</taxon>
    </lineage>
</organism>
<evidence type="ECO:0000313" key="3">
    <source>
        <dbReference type="Proteomes" id="UP000799757"/>
    </source>
</evidence>
<keyword evidence="3" id="KW-1185">Reference proteome</keyword>
<feature type="compositionally biased region" description="Low complexity" evidence="1">
    <location>
        <begin position="47"/>
        <end position="57"/>
    </location>
</feature>
<dbReference type="Proteomes" id="UP000799757">
    <property type="component" value="Unassembled WGS sequence"/>
</dbReference>
<evidence type="ECO:0000313" key="2">
    <source>
        <dbReference type="EMBL" id="KAF2787371.1"/>
    </source>
</evidence>
<evidence type="ECO:0000256" key="1">
    <source>
        <dbReference type="SAM" id="MobiDB-lite"/>
    </source>
</evidence>
<feature type="compositionally biased region" description="Basic and acidic residues" evidence="1">
    <location>
        <begin position="69"/>
        <end position="79"/>
    </location>
</feature>
<gene>
    <name evidence="2" type="ORF">K505DRAFT_127876</name>
</gene>
<name>A0A6A6WU48_9PLEO</name>
<proteinExistence type="predicted"/>
<sequence length="193" mass="21518">MRGPGGSRPLAHAGRLASAPRRRRRRRHLGEEERRQAPRRARREAPAAHAGRGARIRPQVRPPVLGARCRPESRPRRASGEGWGEGEEVELSVIGGGCGERGDWALFWDWDWDWDWYREGGLSGLVWAGLGCMRYHCTTALHFLGSWVSLSLPFPFLPLATWPSAAAAGGITRISFVCAHIYPRFGTPIITTF</sequence>
<dbReference type="EMBL" id="MU002327">
    <property type="protein sequence ID" value="KAF2787371.1"/>
    <property type="molecule type" value="Genomic_DNA"/>
</dbReference>
<dbReference type="AlphaFoldDB" id="A0A6A6WU48"/>
<protein>
    <submittedName>
        <fullName evidence="2">Uncharacterized protein</fullName>
    </submittedName>
</protein>
<feature type="region of interest" description="Disordered" evidence="1">
    <location>
        <begin position="1"/>
        <end position="83"/>
    </location>
</feature>
<reference evidence="2" key="1">
    <citation type="journal article" date="2020" name="Stud. Mycol.">
        <title>101 Dothideomycetes genomes: a test case for predicting lifestyles and emergence of pathogens.</title>
        <authorList>
            <person name="Haridas S."/>
            <person name="Albert R."/>
            <person name="Binder M."/>
            <person name="Bloem J."/>
            <person name="Labutti K."/>
            <person name="Salamov A."/>
            <person name="Andreopoulos B."/>
            <person name="Baker S."/>
            <person name="Barry K."/>
            <person name="Bills G."/>
            <person name="Bluhm B."/>
            <person name="Cannon C."/>
            <person name="Castanera R."/>
            <person name="Culley D."/>
            <person name="Daum C."/>
            <person name="Ezra D."/>
            <person name="Gonzalez J."/>
            <person name="Henrissat B."/>
            <person name="Kuo A."/>
            <person name="Liang C."/>
            <person name="Lipzen A."/>
            <person name="Lutzoni F."/>
            <person name="Magnuson J."/>
            <person name="Mondo S."/>
            <person name="Nolan M."/>
            <person name="Ohm R."/>
            <person name="Pangilinan J."/>
            <person name="Park H.-J."/>
            <person name="Ramirez L."/>
            <person name="Alfaro M."/>
            <person name="Sun H."/>
            <person name="Tritt A."/>
            <person name="Yoshinaga Y."/>
            <person name="Zwiers L.-H."/>
            <person name="Turgeon B."/>
            <person name="Goodwin S."/>
            <person name="Spatafora J."/>
            <person name="Crous P."/>
            <person name="Grigoriev I."/>
        </authorList>
    </citation>
    <scope>NUCLEOTIDE SEQUENCE</scope>
    <source>
        <strain evidence="2">CBS 109.77</strain>
    </source>
</reference>